<evidence type="ECO:0000259" key="11">
    <source>
        <dbReference type="Pfam" id="PF00593"/>
    </source>
</evidence>
<dbReference type="Pfam" id="PF07715">
    <property type="entry name" value="Plug"/>
    <property type="match status" value="1"/>
</dbReference>
<evidence type="ECO:0000256" key="7">
    <source>
        <dbReference type="ARBA" id="ARBA00023237"/>
    </source>
</evidence>
<dbReference type="InterPro" id="IPR012910">
    <property type="entry name" value="Plug_dom"/>
</dbReference>
<keyword evidence="3 8" id="KW-1134">Transmembrane beta strand</keyword>
<feature type="chain" id="PRO_5045111146" evidence="10">
    <location>
        <begin position="29"/>
        <end position="1069"/>
    </location>
</feature>
<dbReference type="Pfam" id="PF13715">
    <property type="entry name" value="CarbopepD_reg_2"/>
    <property type="match status" value="1"/>
</dbReference>
<dbReference type="PROSITE" id="PS52016">
    <property type="entry name" value="TONB_DEPENDENT_REC_3"/>
    <property type="match status" value="1"/>
</dbReference>
<evidence type="ECO:0000256" key="4">
    <source>
        <dbReference type="ARBA" id="ARBA00022692"/>
    </source>
</evidence>
<dbReference type="InterPro" id="IPR008969">
    <property type="entry name" value="CarboxyPept-like_regulatory"/>
</dbReference>
<evidence type="ECO:0000256" key="6">
    <source>
        <dbReference type="ARBA" id="ARBA00023136"/>
    </source>
</evidence>
<keyword evidence="7 8" id="KW-0998">Cell outer membrane</keyword>
<sequence length="1069" mass="118440">MNPTLIRWRSRLLLLLLATFTTYSISYAQSTVTGKVTDETGTPLEGASIQQKGTPLNTISKKDGTFTLSNVTASSVIVTFVGYETKEIKLTGQPLNISLQLSSSALQDVVVVGYGSRRKGDVTGAVASVGEQKLREVPTTNITQALQGRIPGLVATPSSFRPGSGGTIRIRGNRSLVATNDPLVVVDGVPIASSINDLNPLDIESIDVLKDASATAIYGSRGANGVIQVTTKKGKAGKVTVEYDGKVSFDDLIRPLDVFSAADFVQMRRDAYFANRSYNTALSPGTNNYFPDPRVDTILFGARLDHYTWQNVANAYTWIDRSRSIYAKRATTAEEKQLLTNLKLAVLDSIAIYDPSKVTGYNWLNHGLETGITNNHNITVRGGTDKFKGSFSGGYFNQKGVETGQDFTRFSFNLSTDVKPHERVNFGGGVLYTFSIQNTGPSVYRGAAGQLPIAQPYDTTGTFLLNPGNDANITNPLNDVNTVFNETRVNRAIPNVFGEVQILKGLKFRAAANIDMSSVINGTFNGAVSSVRAGSPATATYTTRNYFTWSAQNFLTYDMKFGTKHSLNAMVGQEFVKNRYEEQSVSAEQLIYESQKWHSLQNNSATTPNQAQGVFTESQNWSYFGRINYGFDDRYLLTFNVRDDWSSVLPAGRQHQVFPSGALSWRINQEQFMRDVSWVDNLKLRLGYGSVGNAGISPYLAGGTLVRTPYNFGPAAAQGYGPSTLPLDITWEKTNSANIGIDFGFLKNRISGTIDLYQTKSNQILSKRLPTTSGFPSVQVNIGEVENKGVELSLTTVNVDRPDFNWTTDIIFGLNKESINRLETKADNIASQWFIGQPLSVYYDYQFKGIFQYSDTVKGSGGILADYFWLKSGNRNNAAYQPGRAYVADMNKDTAITELDKRVLGFHNPRWTASLNNTFTYKNFELNVFVYMRRGSLIREMRPSLNGRYQSFAVNYWSPTNPSNEYAQANNTIDIQQYWQAMGFRDGSFIRVRNISLTYRLPRRLLDNWKIPSLSAYVNVLNPFLFSEYKTADPETVPYTTSYPTASNTAPGPTSFNYRSLLIGVRLGL</sequence>
<evidence type="ECO:0000259" key="12">
    <source>
        <dbReference type="Pfam" id="PF07715"/>
    </source>
</evidence>
<dbReference type="InterPro" id="IPR000531">
    <property type="entry name" value="Beta-barrel_TonB"/>
</dbReference>
<dbReference type="Gene3D" id="2.170.130.10">
    <property type="entry name" value="TonB-dependent receptor, plug domain"/>
    <property type="match status" value="1"/>
</dbReference>
<keyword evidence="6 8" id="KW-0472">Membrane</keyword>
<gene>
    <name evidence="13" type="ORF">MKQ68_01565</name>
</gene>
<evidence type="ECO:0000256" key="8">
    <source>
        <dbReference type="PROSITE-ProRule" id="PRU01360"/>
    </source>
</evidence>
<evidence type="ECO:0000256" key="5">
    <source>
        <dbReference type="ARBA" id="ARBA00023077"/>
    </source>
</evidence>
<evidence type="ECO:0000256" key="1">
    <source>
        <dbReference type="ARBA" id="ARBA00004571"/>
    </source>
</evidence>
<feature type="domain" description="TonB-dependent receptor plug" evidence="12">
    <location>
        <begin position="120"/>
        <end position="226"/>
    </location>
</feature>
<dbReference type="EMBL" id="CP107006">
    <property type="protein sequence ID" value="UYQ93782.1"/>
    <property type="molecule type" value="Genomic_DNA"/>
</dbReference>
<keyword evidence="5 9" id="KW-0798">TonB box</keyword>
<dbReference type="InterPro" id="IPR023997">
    <property type="entry name" value="TonB-dep_OMP_SusC/RagA_CS"/>
</dbReference>
<evidence type="ECO:0000313" key="14">
    <source>
        <dbReference type="Proteomes" id="UP001162741"/>
    </source>
</evidence>
<dbReference type="SUPFAM" id="SSF56935">
    <property type="entry name" value="Porins"/>
    <property type="match status" value="1"/>
</dbReference>
<evidence type="ECO:0000256" key="9">
    <source>
        <dbReference type="RuleBase" id="RU003357"/>
    </source>
</evidence>
<evidence type="ECO:0000256" key="2">
    <source>
        <dbReference type="ARBA" id="ARBA00022448"/>
    </source>
</evidence>
<comment type="subcellular location">
    <subcellularLocation>
        <location evidence="1 8">Cell outer membrane</location>
        <topology evidence="1 8">Multi-pass membrane protein</topology>
    </subcellularLocation>
</comment>
<accession>A0ABY6J6C3</accession>
<proteinExistence type="inferred from homology"/>
<keyword evidence="4 8" id="KW-0812">Transmembrane</keyword>
<name>A0ABY6J6C3_9BACT</name>
<dbReference type="NCBIfam" id="TIGR04057">
    <property type="entry name" value="SusC_RagA_signa"/>
    <property type="match status" value="1"/>
</dbReference>
<keyword evidence="10" id="KW-0732">Signal</keyword>
<dbReference type="Gene3D" id="2.40.170.20">
    <property type="entry name" value="TonB-dependent receptor, beta-barrel domain"/>
    <property type="match status" value="1"/>
</dbReference>
<dbReference type="Gene3D" id="2.60.40.1120">
    <property type="entry name" value="Carboxypeptidase-like, regulatory domain"/>
    <property type="match status" value="1"/>
</dbReference>
<keyword evidence="2 8" id="KW-0813">Transport</keyword>
<keyword evidence="13" id="KW-0675">Receptor</keyword>
<dbReference type="RefSeq" id="WP_264281790.1">
    <property type="nucleotide sequence ID" value="NZ_CP107006.1"/>
</dbReference>
<dbReference type="InterPro" id="IPR023996">
    <property type="entry name" value="TonB-dep_OMP_SusC/RagA"/>
</dbReference>
<dbReference type="NCBIfam" id="TIGR04056">
    <property type="entry name" value="OMP_RagA_SusC"/>
    <property type="match status" value="1"/>
</dbReference>
<evidence type="ECO:0000313" key="13">
    <source>
        <dbReference type="EMBL" id="UYQ93782.1"/>
    </source>
</evidence>
<feature type="domain" description="TonB-dependent receptor-like beta-barrel" evidence="11">
    <location>
        <begin position="455"/>
        <end position="1019"/>
    </location>
</feature>
<protein>
    <submittedName>
        <fullName evidence="13">TonB-dependent receptor</fullName>
    </submittedName>
</protein>
<organism evidence="13 14">
    <name type="scientific">Chitinophaga horti</name>
    <dbReference type="NCBI Taxonomy" id="2920382"/>
    <lineage>
        <taxon>Bacteria</taxon>
        <taxon>Pseudomonadati</taxon>
        <taxon>Bacteroidota</taxon>
        <taxon>Chitinophagia</taxon>
        <taxon>Chitinophagales</taxon>
        <taxon>Chitinophagaceae</taxon>
        <taxon>Chitinophaga</taxon>
    </lineage>
</organism>
<evidence type="ECO:0000256" key="3">
    <source>
        <dbReference type="ARBA" id="ARBA00022452"/>
    </source>
</evidence>
<dbReference type="InterPro" id="IPR037066">
    <property type="entry name" value="Plug_dom_sf"/>
</dbReference>
<feature type="signal peptide" evidence="10">
    <location>
        <begin position="1"/>
        <end position="28"/>
    </location>
</feature>
<dbReference type="SUPFAM" id="SSF49464">
    <property type="entry name" value="Carboxypeptidase regulatory domain-like"/>
    <property type="match status" value="1"/>
</dbReference>
<reference evidence="13" key="1">
    <citation type="submission" date="2022-10" db="EMBL/GenBank/DDBJ databases">
        <title>Chitinophaga sp. nov., isolated from soil.</title>
        <authorList>
            <person name="Jeon C.O."/>
        </authorList>
    </citation>
    <scope>NUCLEOTIDE SEQUENCE</scope>
    <source>
        <strain evidence="13">R8</strain>
    </source>
</reference>
<comment type="similarity">
    <text evidence="8 9">Belongs to the TonB-dependent receptor family.</text>
</comment>
<keyword evidence="14" id="KW-1185">Reference proteome</keyword>
<evidence type="ECO:0000256" key="10">
    <source>
        <dbReference type="SAM" id="SignalP"/>
    </source>
</evidence>
<dbReference type="Pfam" id="PF00593">
    <property type="entry name" value="TonB_dep_Rec_b-barrel"/>
    <property type="match status" value="1"/>
</dbReference>
<dbReference type="Proteomes" id="UP001162741">
    <property type="component" value="Chromosome"/>
</dbReference>
<dbReference type="InterPro" id="IPR036942">
    <property type="entry name" value="Beta-barrel_TonB_sf"/>
</dbReference>
<dbReference type="InterPro" id="IPR039426">
    <property type="entry name" value="TonB-dep_rcpt-like"/>
</dbReference>